<dbReference type="Pfam" id="PF07256">
    <property type="entry name" value="DUF1435"/>
    <property type="match status" value="1"/>
</dbReference>
<feature type="transmembrane region" description="Helical" evidence="1">
    <location>
        <begin position="7"/>
        <end position="25"/>
    </location>
</feature>
<evidence type="ECO:0000313" key="3">
    <source>
        <dbReference type="Proteomes" id="UP001150641"/>
    </source>
</evidence>
<feature type="transmembrane region" description="Helical" evidence="1">
    <location>
        <begin position="31"/>
        <end position="48"/>
    </location>
</feature>
<keyword evidence="1" id="KW-0472">Membrane</keyword>
<reference evidence="2" key="1">
    <citation type="submission" date="2022-03" db="EMBL/GenBank/DDBJ databases">
        <title>Proposal of a novel genus Dryocolo and two novel species.</title>
        <authorList>
            <person name="Maddock D.W."/>
            <person name="Brady C.L."/>
            <person name="Denman S."/>
            <person name="Arnold D."/>
        </authorList>
    </citation>
    <scope>NUCLEOTIDE SEQUENCE</scope>
    <source>
        <strain evidence="2">H6W4</strain>
    </source>
</reference>
<protein>
    <submittedName>
        <fullName evidence="2">DUF1435 domain-containing protein</fullName>
    </submittedName>
</protein>
<organism evidence="2 3">
    <name type="scientific">Dryocola boscaweniae</name>
    <dbReference type="NCBI Taxonomy" id="2925397"/>
    <lineage>
        <taxon>Bacteria</taxon>
        <taxon>Pseudomonadati</taxon>
        <taxon>Pseudomonadota</taxon>
        <taxon>Gammaproteobacteria</taxon>
        <taxon>Enterobacterales</taxon>
        <taxon>Enterobacteriaceae</taxon>
        <taxon>Dryocola</taxon>
    </lineage>
</organism>
<dbReference type="InterPro" id="IPR009885">
    <property type="entry name" value="DUF1435"/>
</dbReference>
<dbReference type="RefSeq" id="WP_271122711.1">
    <property type="nucleotide sequence ID" value="NZ_JALHAN010000063.1"/>
</dbReference>
<dbReference type="EMBL" id="JALHAP010000076">
    <property type="protein sequence ID" value="MCT4701893.1"/>
    <property type="molecule type" value="Genomic_DNA"/>
</dbReference>
<name>A0A9X2W834_9ENTR</name>
<evidence type="ECO:0000313" key="2">
    <source>
        <dbReference type="EMBL" id="MCT4701893.1"/>
    </source>
</evidence>
<dbReference type="AlphaFoldDB" id="A0A9X2W834"/>
<keyword evidence="1" id="KW-0812">Transmembrane</keyword>
<sequence>MLQRSLESAWGTIVPALIVAALVYMDLSFSQWRVLVALGLVASTAMLFHRRLRHYVLLPSCVAFASGLALVMMSSGMR</sequence>
<accession>A0A9X2W834</accession>
<dbReference type="Proteomes" id="UP001150641">
    <property type="component" value="Unassembled WGS sequence"/>
</dbReference>
<proteinExistence type="predicted"/>
<comment type="caution">
    <text evidence="2">The sequence shown here is derived from an EMBL/GenBank/DDBJ whole genome shotgun (WGS) entry which is preliminary data.</text>
</comment>
<gene>
    <name evidence="2" type="ORF">MUA00_08760</name>
</gene>
<feature type="transmembrane region" description="Helical" evidence="1">
    <location>
        <begin position="55"/>
        <end position="73"/>
    </location>
</feature>
<keyword evidence="1" id="KW-1133">Transmembrane helix</keyword>
<keyword evidence="3" id="KW-1185">Reference proteome</keyword>
<evidence type="ECO:0000256" key="1">
    <source>
        <dbReference type="SAM" id="Phobius"/>
    </source>
</evidence>